<keyword evidence="1" id="KW-0812">Transmembrane</keyword>
<keyword evidence="1" id="KW-0472">Membrane</keyword>
<keyword evidence="3" id="KW-1185">Reference proteome</keyword>
<dbReference type="Proteomes" id="UP001176941">
    <property type="component" value="Chromosome X"/>
</dbReference>
<sequence>MYHCFFIHSSVDGHLGCFHVLAIVNSAVVNIGIHVSFSILVSSGYMPQSGIAGSYSGFIPDFLRNLHTVFHSGCINLHSYQQCKSVPFSPHPLQHLLFVDFLMVAILTDVRWYLTVVLICSSLIMSDVEHLFMCLLAICMSS</sequence>
<gene>
    <name evidence="2" type="ORF">MRATA1EN1_LOCUS29812</name>
</gene>
<protein>
    <submittedName>
        <fullName evidence="2">Uncharacterized protein</fullName>
    </submittedName>
</protein>
<dbReference type="EMBL" id="OX460343">
    <property type="protein sequence ID" value="CAI9180850.1"/>
    <property type="molecule type" value="Genomic_DNA"/>
</dbReference>
<evidence type="ECO:0000256" key="1">
    <source>
        <dbReference type="SAM" id="Phobius"/>
    </source>
</evidence>
<name>A0ABN9A3L1_RANTA</name>
<organism evidence="2 3">
    <name type="scientific">Rangifer tarandus platyrhynchus</name>
    <name type="common">Svalbard reindeer</name>
    <dbReference type="NCBI Taxonomy" id="3082113"/>
    <lineage>
        <taxon>Eukaryota</taxon>
        <taxon>Metazoa</taxon>
        <taxon>Chordata</taxon>
        <taxon>Craniata</taxon>
        <taxon>Vertebrata</taxon>
        <taxon>Euteleostomi</taxon>
        <taxon>Mammalia</taxon>
        <taxon>Eutheria</taxon>
        <taxon>Laurasiatheria</taxon>
        <taxon>Artiodactyla</taxon>
        <taxon>Ruminantia</taxon>
        <taxon>Pecora</taxon>
        <taxon>Cervidae</taxon>
        <taxon>Odocoileinae</taxon>
        <taxon>Rangifer</taxon>
    </lineage>
</organism>
<evidence type="ECO:0000313" key="2">
    <source>
        <dbReference type="EMBL" id="CAI9180850.1"/>
    </source>
</evidence>
<evidence type="ECO:0000313" key="3">
    <source>
        <dbReference type="Proteomes" id="UP001176941"/>
    </source>
</evidence>
<accession>A0ABN9A3L1</accession>
<keyword evidence="1" id="KW-1133">Transmembrane helix</keyword>
<reference evidence="2" key="1">
    <citation type="submission" date="2023-04" db="EMBL/GenBank/DDBJ databases">
        <authorList>
            <consortium name="ELIXIR-Norway"/>
        </authorList>
    </citation>
    <scope>NUCLEOTIDE SEQUENCE [LARGE SCALE GENOMIC DNA]</scope>
</reference>
<feature type="transmembrane region" description="Helical" evidence="1">
    <location>
        <begin position="20"/>
        <end position="41"/>
    </location>
</feature>
<proteinExistence type="predicted"/>